<protein>
    <recommendedName>
        <fullName evidence="1">FAM194 C-terminal domain-containing protein</fullName>
    </recommendedName>
</protein>
<organism evidence="2 3">
    <name type="scientific">Bambusicola thoracicus</name>
    <name type="common">Chinese bamboo-partridge</name>
    <name type="synonym">Perdix thoracica</name>
    <dbReference type="NCBI Taxonomy" id="9083"/>
    <lineage>
        <taxon>Eukaryota</taxon>
        <taxon>Metazoa</taxon>
        <taxon>Chordata</taxon>
        <taxon>Craniata</taxon>
        <taxon>Vertebrata</taxon>
        <taxon>Euteleostomi</taxon>
        <taxon>Archelosauria</taxon>
        <taxon>Archosauria</taxon>
        <taxon>Dinosauria</taxon>
        <taxon>Saurischia</taxon>
        <taxon>Theropoda</taxon>
        <taxon>Coelurosauria</taxon>
        <taxon>Aves</taxon>
        <taxon>Neognathae</taxon>
        <taxon>Galloanserae</taxon>
        <taxon>Galliformes</taxon>
        <taxon>Phasianidae</taxon>
        <taxon>Perdicinae</taxon>
        <taxon>Bambusicola</taxon>
    </lineage>
</organism>
<accession>A0A2P4SUW4</accession>
<keyword evidence="3" id="KW-1185">Reference proteome</keyword>
<dbReference type="PANTHER" id="PTHR23093:SF17">
    <property type="entry name" value="GLUTAMATE-RICH PROTEIN 6B"/>
    <property type="match status" value="1"/>
</dbReference>
<evidence type="ECO:0000259" key="1">
    <source>
        <dbReference type="Pfam" id="PF14977"/>
    </source>
</evidence>
<dbReference type="InterPro" id="IPR029281">
    <property type="entry name" value="FAM194_C"/>
</dbReference>
<reference evidence="2 3" key="1">
    <citation type="submission" date="2018-01" db="EMBL/GenBank/DDBJ databases">
        <title>Comparison of the Chinese Bamboo Partridge and Red Junglefowl genome sequences highlights the importance of demography in genome evolution.</title>
        <authorList>
            <person name="Tiley G.P."/>
            <person name="Kimball R.T."/>
            <person name="Braun E.L."/>
            <person name="Burleigh J.G."/>
        </authorList>
    </citation>
    <scope>NUCLEOTIDE SEQUENCE [LARGE SCALE GENOMIC DNA]</scope>
    <source>
        <strain evidence="2">RTK389</strain>
        <tissue evidence="2">Blood</tissue>
    </source>
</reference>
<proteinExistence type="predicted"/>
<sequence>MKLIISYVFEETTETEESARCTFCGAPEKPIPTVADLKEKPQENLFCCRSYKKAFSAAIRDLMNEDEAEDEMGSASHADDLQAELRNAIKEKVLQQLGERGLKNNRKILQQYLKTVSRKSVSFRLSEPSDCTIRPKADQPMLAPPEDLFEMDMDFVAEHLRVGVQLELFMLLFSYPSGNIAILVAFTEEAQFTYVILEDNKHPGIQAAFGSRGYGVCFHPNGRPRTILSPCTGICFDQGGERQKHWNWHDLSHHVHSPPFQPITMKLNGHLTLKIVTQDKIHLWFVNHSNCIHFNVGARLKLKDPETSHLLKGLENEEERFLQSKKIQLRSLLSKIESVLQ</sequence>
<dbReference type="PANTHER" id="PTHR23093">
    <property type="entry name" value="SIMILAR TO CHROMOSOME 3 OPEN READING FRAME 20"/>
    <property type="match status" value="1"/>
</dbReference>
<gene>
    <name evidence="2" type="ORF">CIB84_008370</name>
</gene>
<dbReference type="Proteomes" id="UP000237246">
    <property type="component" value="Unassembled WGS sequence"/>
</dbReference>
<evidence type="ECO:0000313" key="2">
    <source>
        <dbReference type="EMBL" id="POI27880.1"/>
    </source>
</evidence>
<comment type="caution">
    <text evidence="2">The sequence shown here is derived from an EMBL/GenBank/DDBJ whole genome shotgun (WGS) entry which is preliminary data.</text>
</comment>
<evidence type="ECO:0000313" key="3">
    <source>
        <dbReference type="Proteomes" id="UP000237246"/>
    </source>
</evidence>
<feature type="domain" description="FAM194 C-terminal" evidence="1">
    <location>
        <begin position="175"/>
        <end position="340"/>
    </location>
</feature>
<name>A0A2P4SUW4_BAMTH</name>
<dbReference type="Pfam" id="PF14977">
    <property type="entry name" value="FAM194"/>
    <property type="match status" value="1"/>
</dbReference>
<dbReference type="EMBL" id="PPHD01021810">
    <property type="protein sequence ID" value="POI27880.1"/>
    <property type="molecule type" value="Genomic_DNA"/>
</dbReference>
<dbReference type="OrthoDB" id="527209at2759"/>
<dbReference type="AlphaFoldDB" id="A0A2P4SUW4"/>